<feature type="compositionally biased region" description="Polar residues" evidence="1">
    <location>
        <begin position="96"/>
        <end position="108"/>
    </location>
</feature>
<feature type="region of interest" description="Disordered" evidence="1">
    <location>
        <begin position="18"/>
        <end position="72"/>
    </location>
</feature>
<dbReference type="Proteomes" id="UP000660262">
    <property type="component" value="Unassembled WGS sequence"/>
</dbReference>
<feature type="compositionally biased region" description="Low complexity" evidence="1">
    <location>
        <begin position="18"/>
        <end position="45"/>
    </location>
</feature>
<feature type="compositionally biased region" description="Low complexity" evidence="1">
    <location>
        <begin position="318"/>
        <end position="329"/>
    </location>
</feature>
<dbReference type="AlphaFoldDB" id="A0A830HN96"/>
<organism evidence="2 3">
    <name type="scientific">Pycnococcus provasolii</name>
    <dbReference type="NCBI Taxonomy" id="41880"/>
    <lineage>
        <taxon>Eukaryota</taxon>
        <taxon>Viridiplantae</taxon>
        <taxon>Chlorophyta</taxon>
        <taxon>Pseudoscourfieldiophyceae</taxon>
        <taxon>Pseudoscourfieldiales</taxon>
        <taxon>Pycnococcaceae</taxon>
        <taxon>Pycnococcus</taxon>
    </lineage>
</organism>
<accession>A0A830HN96</accession>
<sequence>MVAPRTAPDIFDAAMMQQQTSPNSPPAASAAAAAYPAATKQTTTPDRGAGGGALMNKKRASTSAARAGGKGGGAIVTRRFGQSVGVTTRAGGSGSVLRQQQHTSSTNTRRALDFIAVPLNQQQPSRRPHAASTSYIPNLTPIENDDIVTPTTTAAATAAAGRSGIVARRKAVALHEVLMEDDDNQEEKTDSSPPRRTIGLNADQHHHWIERNDTRGATARYEYPEIPPLDDDTMTILRNVASPARTHHNHQQQVTPPPPTTGLAGTGGAQLLPPPPPSALSSPSARTHHNHRQQVTTPPSTVRAGAVGAQLPPPPPSALAAAPSSSSPLRPRHISFHEGSPFSSPQRAISTTTTTTMPTTTMHWKVQWKFSMAMSSDVVRNCVMNNLARHHDRRNMRLVSRDWRNTYAASEFVLVAKHGDSFPRIAHVVALGAKVRMEFFEYDASTQASRDVQSLRLAILHSVPVDLRSSKSAPPPRTLLTCNAKFSDAMEFTSRYLMKVMCNACSERGVEFVQNDGLDMLLLRIDEAEKARIRDEEDRRRREAARRQREAAWGVSAIESVARRVKARSKHRL</sequence>
<evidence type="ECO:0000313" key="2">
    <source>
        <dbReference type="EMBL" id="GHP08916.1"/>
    </source>
</evidence>
<feature type="region of interest" description="Disordered" evidence="1">
    <location>
        <begin position="179"/>
        <end position="204"/>
    </location>
</feature>
<feature type="region of interest" description="Disordered" evidence="1">
    <location>
        <begin position="87"/>
        <end position="108"/>
    </location>
</feature>
<keyword evidence="3" id="KW-1185">Reference proteome</keyword>
<feature type="region of interest" description="Disordered" evidence="1">
    <location>
        <begin position="244"/>
        <end position="332"/>
    </location>
</feature>
<reference evidence="2" key="1">
    <citation type="submission" date="2020-10" db="EMBL/GenBank/DDBJ databases">
        <title>Unveiling of a novel bifunctional photoreceptor, Dualchrome1, isolated from a cosmopolitan green alga.</title>
        <authorList>
            <person name="Suzuki S."/>
            <person name="Kawachi M."/>
        </authorList>
    </citation>
    <scope>NUCLEOTIDE SEQUENCE</scope>
    <source>
        <strain evidence="2">NIES 2893</strain>
    </source>
</reference>
<name>A0A830HN96_9CHLO</name>
<evidence type="ECO:0000256" key="1">
    <source>
        <dbReference type="SAM" id="MobiDB-lite"/>
    </source>
</evidence>
<protein>
    <submittedName>
        <fullName evidence="2">Uncharacterized protein</fullName>
    </submittedName>
</protein>
<dbReference type="EMBL" id="BNJQ01000022">
    <property type="protein sequence ID" value="GHP08916.1"/>
    <property type="molecule type" value="Genomic_DNA"/>
</dbReference>
<gene>
    <name evidence="2" type="ORF">PPROV_000765300</name>
</gene>
<evidence type="ECO:0000313" key="3">
    <source>
        <dbReference type="Proteomes" id="UP000660262"/>
    </source>
</evidence>
<comment type="caution">
    <text evidence="2">The sequence shown here is derived from an EMBL/GenBank/DDBJ whole genome shotgun (WGS) entry which is preliminary data.</text>
</comment>
<proteinExistence type="predicted"/>